<gene>
    <name evidence="1" type="ORF">TrLO_g5065</name>
</gene>
<comment type="caution">
    <text evidence="1">The sequence shown here is derived from an EMBL/GenBank/DDBJ whole genome shotgun (WGS) entry which is preliminary data.</text>
</comment>
<organism evidence="1 2">
    <name type="scientific">Triparma laevis f. longispina</name>
    <dbReference type="NCBI Taxonomy" id="1714387"/>
    <lineage>
        <taxon>Eukaryota</taxon>
        <taxon>Sar</taxon>
        <taxon>Stramenopiles</taxon>
        <taxon>Ochrophyta</taxon>
        <taxon>Bolidophyceae</taxon>
        <taxon>Parmales</taxon>
        <taxon>Triparmaceae</taxon>
        <taxon>Triparma</taxon>
    </lineage>
</organism>
<dbReference type="EMBL" id="BRXW01000392">
    <property type="protein sequence ID" value="GMH50007.1"/>
    <property type="molecule type" value="Genomic_DNA"/>
</dbReference>
<sequence>MFRALSRIAPRVPKTTNLNAVRLMGGGHHELQPVGTYKEFNVDGDASKPCVEPELFDSLEWVLTSPPPLHQFEEPPIIVETEHLVKH</sequence>
<dbReference type="Proteomes" id="UP001165122">
    <property type="component" value="Unassembled WGS sequence"/>
</dbReference>
<proteinExistence type="predicted"/>
<dbReference type="OrthoDB" id="184190at2759"/>
<protein>
    <submittedName>
        <fullName evidence="1">Uncharacterized protein</fullName>
    </submittedName>
</protein>
<evidence type="ECO:0000313" key="2">
    <source>
        <dbReference type="Proteomes" id="UP001165122"/>
    </source>
</evidence>
<keyword evidence="2" id="KW-1185">Reference proteome</keyword>
<evidence type="ECO:0000313" key="1">
    <source>
        <dbReference type="EMBL" id="GMH50007.1"/>
    </source>
</evidence>
<name>A0A9W6Z8L4_9STRA</name>
<dbReference type="AlphaFoldDB" id="A0A9W6Z8L4"/>
<reference evidence="2" key="1">
    <citation type="journal article" date="2023" name="Commun. Biol.">
        <title>Genome analysis of Parmales, the sister group of diatoms, reveals the evolutionary specialization of diatoms from phago-mixotrophs to photoautotrophs.</title>
        <authorList>
            <person name="Ban H."/>
            <person name="Sato S."/>
            <person name="Yoshikawa S."/>
            <person name="Yamada K."/>
            <person name="Nakamura Y."/>
            <person name="Ichinomiya M."/>
            <person name="Sato N."/>
            <person name="Blanc-Mathieu R."/>
            <person name="Endo H."/>
            <person name="Kuwata A."/>
            <person name="Ogata H."/>
        </authorList>
    </citation>
    <scope>NUCLEOTIDE SEQUENCE [LARGE SCALE GENOMIC DNA]</scope>
    <source>
        <strain evidence="2">NIES 3700</strain>
    </source>
</reference>
<accession>A0A9W6Z8L4</accession>